<dbReference type="GO" id="GO:0005829">
    <property type="term" value="C:cytosol"/>
    <property type="evidence" value="ECO:0007669"/>
    <property type="project" value="TreeGrafter"/>
</dbReference>
<dbReference type="InterPro" id="IPR050625">
    <property type="entry name" value="ParA/MinD_ATPase"/>
</dbReference>
<proteinExistence type="predicted"/>
<dbReference type="Proteomes" id="UP000322876">
    <property type="component" value="Unassembled WGS sequence"/>
</dbReference>
<evidence type="ECO:0000256" key="2">
    <source>
        <dbReference type="ARBA" id="ARBA00022840"/>
    </source>
</evidence>
<dbReference type="Pfam" id="PF13614">
    <property type="entry name" value="AAA_31"/>
    <property type="match status" value="1"/>
</dbReference>
<dbReference type="RefSeq" id="WP_149267259.1">
    <property type="nucleotide sequence ID" value="NZ_VFJB01000009.1"/>
</dbReference>
<dbReference type="GO" id="GO:0051782">
    <property type="term" value="P:negative regulation of cell division"/>
    <property type="evidence" value="ECO:0007669"/>
    <property type="project" value="TreeGrafter"/>
</dbReference>
<evidence type="ECO:0000259" key="3">
    <source>
        <dbReference type="Pfam" id="PF13614"/>
    </source>
</evidence>
<dbReference type="OrthoDB" id="9816297at2"/>
<reference evidence="4 5" key="1">
    <citation type="submission" date="2019-06" db="EMBL/GenBank/DDBJ databases">
        <title>Genomic insights into carbon and energy metabolism of Deferribacter autotrophicus revealed new metabolic traits in the phylum Deferribacteres.</title>
        <authorList>
            <person name="Slobodkin A.I."/>
            <person name="Slobodkina G.B."/>
            <person name="Allioux M."/>
            <person name="Alain K."/>
            <person name="Jebbar M."/>
            <person name="Shadrin V."/>
            <person name="Kublanov I.V."/>
            <person name="Toshchakov S.V."/>
            <person name="Bonch-Osmolovskaya E.A."/>
        </authorList>
    </citation>
    <scope>NUCLEOTIDE SEQUENCE [LARGE SCALE GENOMIC DNA]</scope>
    <source>
        <strain evidence="4 5">SL50</strain>
    </source>
</reference>
<dbReference type="SUPFAM" id="SSF52540">
    <property type="entry name" value="P-loop containing nucleoside triphosphate hydrolases"/>
    <property type="match status" value="1"/>
</dbReference>
<organism evidence="4 5">
    <name type="scientific">Deferribacter autotrophicus</name>
    <dbReference type="NCBI Taxonomy" id="500465"/>
    <lineage>
        <taxon>Bacteria</taxon>
        <taxon>Pseudomonadati</taxon>
        <taxon>Deferribacterota</taxon>
        <taxon>Deferribacteres</taxon>
        <taxon>Deferribacterales</taxon>
        <taxon>Deferribacteraceae</taxon>
        <taxon>Deferribacter</taxon>
    </lineage>
</organism>
<sequence>MERVVTDQAGLLRKMAWAKNRKSIYISVSSGKGGVGKTNFAVNLAYQLVRRGKKVLLFDADLGLANVDVILNIAPMKTVKDFILNNAKVDEIIIKNVKGIDVFPASSGFMELAHFEMETFEKILDMFVMLDKSYDYIIFDTAAGIAENVLRFVLFSDLFIVITLPEPTAITDAYALIKVVHNKNKAITPYFVINMVKGKDQAETVYENLKKVIINFLKKDVKLLGFIRRDEKLVKAVTKQKILSEVFPMSEYAKDLNKIADNVLIFNDKNRSINMEEFFVMRG</sequence>
<dbReference type="PIRSF" id="PIRSF003092">
    <property type="entry name" value="MinD"/>
    <property type="match status" value="1"/>
</dbReference>
<dbReference type="GO" id="GO:0005524">
    <property type="term" value="F:ATP binding"/>
    <property type="evidence" value="ECO:0007669"/>
    <property type="project" value="UniProtKB-KW"/>
</dbReference>
<dbReference type="GO" id="GO:0009898">
    <property type="term" value="C:cytoplasmic side of plasma membrane"/>
    <property type="evidence" value="ECO:0007669"/>
    <property type="project" value="TreeGrafter"/>
</dbReference>
<dbReference type="EMBL" id="VFJB01000009">
    <property type="protein sequence ID" value="KAA0257116.1"/>
    <property type="molecule type" value="Genomic_DNA"/>
</dbReference>
<dbReference type="InterPro" id="IPR033875">
    <property type="entry name" value="FlhG"/>
</dbReference>
<keyword evidence="2" id="KW-0067">ATP-binding</keyword>
<dbReference type="Gene3D" id="3.40.50.300">
    <property type="entry name" value="P-loop containing nucleotide triphosphate hydrolases"/>
    <property type="match status" value="1"/>
</dbReference>
<evidence type="ECO:0000256" key="1">
    <source>
        <dbReference type="ARBA" id="ARBA00022741"/>
    </source>
</evidence>
<keyword evidence="5" id="KW-1185">Reference proteome</keyword>
<evidence type="ECO:0000313" key="4">
    <source>
        <dbReference type="EMBL" id="KAA0257116.1"/>
    </source>
</evidence>
<dbReference type="PANTHER" id="PTHR43384">
    <property type="entry name" value="SEPTUM SITE-DETERMINING PROTEIN MIND HOMOLOG, CHLOROPLASTIC-RELATED"/>
    <property type="match status" value="1"/>
</dbReference>
<dbReference type="InterPro" id="IPR025669">
    <property type="entry name" value="AAA_dom"/>
</dbReference>
<evidence type="ECO:0000313" key="5">
    <source>
        <dbReference type="Proteomes" id="UP000322876"/>
    </source>
</evidence>
<dbReference type="InterPro" id="IPR025501">
    <property type="entry name" value="MinD_FleN"/>
</dbReference>
<comment type="caution">
    <text evidence="4">The sequence shown here is derived from an EMBL/GenBank/DDBJ whole genome shotgun (WGS) entry which is preliminary data.</text>
</comment>
<keyword evidence="1" id="KW-0547">Nucleotide-binding</keyword>
<dbReference type="AlphaFoldDB" id="A0A5A8F196"/>
<dbReference type="GO" id="GO:0016887">
    <property type="term" value="F:ATP hydrolysis activity"/>
    <property type="evidence" value="ECO:0007669"/>
    <property type="project" value="TreeGrafter"/>
</dbReference>
<dbReference type="CDD" id="cd02038">
    <property type="entry name" value="FlhG-like"/>
    <property type="match status" value="1"/>
</dbReference>
<protein>
    <submittedName>
        <fullName evidence="4">MinD/ParA family protein</fullName>
    </submittedName>
</protein>
<dbReference type="PANTHER" id="PTHR43384:SF4">
    <property type="entry name" value="CELLULOSE BIOSYNTHESIS PROTEIN BCSQ-RELATED"/>
    <property type="match status" value="1"/>
</dbReference>
<name>A0A5A8F196_9BACT</name>
<accession>A0A5A8F196</accession>
<feature type="domain" description="AAA" evidence="3">
    <location>
        <begin position="26"/>
        <end position="186"/>
    </location>
</feature>
<gene>
    <name evidence="4" type="ORF">FHQ18_11140</name>
</gene>
<dbReference type="InterPro" id="IPR027417">
    <property type="entry name" value="P-loop_NTPase"/>
</dbReference>